<protein>
    <recommendedName>
        <fullName evidence="3">Anti-sigma-D factor RsdA sigma factor binding region domain-containing protein</fullName>
    </recommendedName>
</protein>
<evidence type="ECO:0000256" key="2">
    <source>
        <dbReference type="SAM" id="Phobius"/>
    </source>
</evidence>
<feature type="domain" description="Anti-sigma-D factor RsdA sigma factor binding region" evidence="3">
    <location>
        <begin position="47"/>
        <end position="89"/>
    </location>
</feature>
<keyword evidence="2" id="KW-1133">Transmembrane helix</keyword>
<dbReference type="Proteomes" id="UP001501183">
    <property type="component" value="Unassembled WGS sequence"/>
</dbReference>
<keyword evidence="2" id="KW-0472">Membrane</keyword>
<evidence type="ECO:0000313" key="4">
    <source>
        <dbReference type="EMBL" id="GAA4477860.1"/>
    </source>
</evidence>
<feature type="region of interest" description="Disordered" evidence="1">
    <location>
        <begin position="1"/>
        <end position="48"/>
    </location>
</feature>
<accession>A0ABP8P1J3</accession>
<feature type="compositionally biased region" description="Low complexity" evidence="1">
    <location>
        <begin position="295"/>
        <end position="310"/>
    </location>
</feature>
<feature type="compositionally biased region" description="Basic and acidic residues" evidence="1">
    <location>
        <begin position="8"/>
        <end position="20"/>
    </location>
</feature>
<dbReference type="Pfam" id="PF16751">
    <property type="entry name" value="RsdA_SigD_bd"/>
    <property type="match status" value="1"/>
</dbReference>
<dbReference type="RefSeq" id="WP_345344418.1">
    <property type="nucleotide sequence ID" value="NZ_BAABFB010000030.1"/>
</dbReference>
<dbReference type="Gene3D" id="6.10.250.1300">
    <property type="match status" value="1"/>
</dbReference>
<name>A0ABP8P1J3_9NOCA</name>
<proteinExistence type="predicted"/>
<evidence type="ECO:0000313" key="5">
    <source>
        <dbReference type="Proteomes" id="UP001501183"/>
    </source>
</evidence>
<keyword evidence="5" id="KW-1185">Reference proteome</keyword>
<feature type="transmembrane region" description="Helical" evidence="2">
    <location>
        <begin position="127"/>
        <end position="146"/>
    </location>
</feature>
<feature type="region of interest" description="Disordered" evidence="1">
    <location>
        <begin position="289"/>
        <end position="351"/>
    </location>
</feature>
<feature type="compositionally biased region" description="Low complexity" evidence="1">
    <location>
        <begin position="317"/>
        <end position="333"/>
    </location>
</feature>
<dbReference type="InterPro" id="IPR031928">
    <property type="entry name" value="RsdA_SigD-bd"/>
</dbReference>
<feature type="region of interest" description="Disordered" evidence="1">
    <location>
        <begin position="232"/>
        <end position="266"/>
    </location>
</feature>
<reference evidence="5" key="1">
    <citation type="journal article" date="2019" name="Int. J. Syst. Evol. Microbiol.">
        <title>The Global Catalogue of Microorganisms (GCM) 10K type strain sequencing project: providing services to taxonomists for standard genome sequencing and annotation.</title>
        <authorList>
            <consortium name="The Broad Institute Genomics Platform"/>
            <consortium name="The Broad Institute Genome Sequencing Center for Infectious Disease"/>
            <person name="Wu L."/>
            <person name="Ma J."/>
        </authorList>
    </citation>
    <scope>NUCLEOTIDE SEQUENCE [LARGE SCALE GENOMIC DNA]</scope>
    <source>
        <strain evidence="5">JCM 32206</strain>
    </source>
</reference>
<dbReference type="EMBL" id="BAABFB010000030">
    <property type="protein sequence ID" value="GAA4477860.1"/>
    <property type="molecule type" value="Genomic_DNA"/>
</dbReference>
<comment type="caution">
    <text evidence="4">The sequence shown here is derived from an EMBL/GenBank/DDBJ whole genome shotgun (WGS) entry which is preliminary data.</text>
</comment>
<gene>
    <name evidence="4" type="ORF">GCM10023094_20830</name>
</gene>
<sequence length="351" mass="35816">MARGSKRSGHDKWSRRHDASDADLTQPEQGDASGAAGGESGPGESVDLAAVQRDDALIDAIAGGGDVPTASAEEYQLAALLAGWRADIVGPDLPAGPTLDEVAAAVDEELARQASPRRGGLRLVRPLAGAAAAIAVVMAGLTVFSYNAQPGDPLWRVKEVVFTERANSTVASIDTTSNLQEAERLIQSGDTQAAMTVLQSASKRVGAVNDADKRDELNAWHDRLMADVEKATTTTVPPSTTTPPGATTTVPVPPPTTLPGGVLPTVPTVPSELPSLPVVPTLPSLTLPSLPPPVEATTPSPGPVVTTTESPKPEPPSSTGTGSTSTPVIVVPTPKLPSADLLPNLPGTPTG</sequence>
<feature type="compositionally biased region" description="Low complexity" evidence="1">
    <location>
        <begin position="232"/>
        <end position="250"/>
    </location>
</feature>
<evidence type="ECO:0000259" key="3">
    <source>
        <dbReference type="Pfam" id="PF16751"/>
    </source>
</evidence>
<evidence type="ECO:0000256" key="1">
    <source>
        <dbReference type="SAM" id="MobiDB-lite"/>
    </source>
</evidence>
<keyword evidence="2" id="KW-0812">Transmembrane</keyword>
<organism evidence="4 5">
    <name type="scientific">Rhodococcus olei</name>
    <dbReference type="NCBI Taxonomy" id="2161675"/>
    <lineage>
        <taxon>Bacteria</taxon>
        <taxon>Bacillati</taxon>
        <taxon>Actinomycetota</taxon>
        <taxon>Actinomycetes</taxon>
        <taxon>Mycobacteriales</taxon>
        <taxon>Nocardiaceae</taxon>
        <taxon>Rhodococcus</taxon>
    </lineage>
</organism>